<dbReference type="RefSeq" id="WP_139631382.1">
    <property type="nucleotide sequence ID" value="NZ_VDLX02000005.1"/>
</dbReference>
<gene>
    <name evidence="8" type="ORF">FH608_016620</name>
</gene>
<feature type="transmembrane region" description="Helical" evidence="5">
    <location>
        <begin position="130"/>
        <end position="152"/>
    </location>
</feature>
<evidence type="ECO:0000313" key="9">
    <source>
        <dbReference type="Proteomes" id="UP000312512"/>
    </source>
</evidence>
<evidence type="ECO:0000256" key="2">
    <source>
        <dbReference type="ARBA" id="ARBA00022692"/>
    </source>
</evidence>
<dbReference type="OrthoDB" id="3542905at2"/>
<feature type="signal peptide" evidence="6">
    <location>
        <begin position="1"/>
        <end position="17"/>
    </location>
</feature>
<evidence type="ECO:0000256" key="4">
    <source>
        <dbReference type="ARBA" id="ARBA00023136"/>
    </source>
</evidence>
<keyword evidence="3 5" id="KW-1133">Transmembrane helix</keyword>
<name>A0A5C4WKI2_9ACTN</name>
<proteinExistence type="predicted"/>
<comment type="caution">
    <text evidence="8">The sequence shown here is derived from an EMBL/GenBank/DDBJ whole genome shotgun (WGS) entry which is preliminary data.</text>
</comment>
<evidence type="ECO:0000259" key="7">
    <source>
        <dbReference type="Pfam" id="PF06271"/>
    </source>
</evidence>
<feature type="chain" id="PRO_5039158203" description="RDD domain-containing protein" evidence="6">
    <location>
        <begin position="18"/>
        <end position="302"/>
    </location>
</feature>
<dbReference type="Pfam" id="PF06271">
    <property type="entry name" value="RDD"/>
    <property type="match status" value="1"/>
</dbReference>
<organism evidence="8 9">
    <name type="scientific">Nonomuraea phyllanthi</name>
    <dbReference type="NCBI Taxonomy" id="2219224"/>
    <lineage>
        <taxon>Bacteria</taxon>
        <taxon>Bacillati</taxon>
        <taxon>Actinomycetota</taxon>
        <taxon>Actinomycetes</taxon>
        <taxon>Streptosporangiales</taxon>
        <taxon>Streptosporangiaceae</taxon>
        <taxon>Nonomuraea</taxon>
    </lineage>
</organism>
<dbReference type="InterPro" id="IPR010432">
    <property type="entry name" value="RDD"/>
</dbReference>
<evidence type="ECO:0000256" key="6">
    <source>
        <dbReference type="SAM" id="SignalP"/>
    </source>
</evidence>
<sequence>MSRSALLAWVAALAAAAYPTWDVHQVEYHPYYYAVRGCVGFFGGYGFELTELASPPLGDANELADLAVQWGVPAALVFTGLLTSVTTGNGAVIGRRVAALLTVLAVAGPLSPSYASDSGCSTVSVLSGEWFAIVLRAYGPYGSALLLSALLVLSAGRTAGDPGPVGLAGRRAAAFAIDYLLFVTYLAGFEPGLSRLDFGLLNWLRFDEPAPLLAVVVMFLYALSGRTFGKQVMRIRVVSESTGHWPGLRGAAVRALVFPVLVCLPEAGLVVLLVDGLWAVPDPAARALHDRLAGTRVVRDLP</sequence>
<keyword evidence="2 5" id="KW-0812">Transmembrane</keyword>
<dbReference type="EMBL" id="VDLX02000005">
    <property type="protein sequence ID" value="KAB8194790.1"/>
    <property type="molecule type" value="Genomic_DNA"/>
</dbReference>
<evidence type="ECO:0000313" key="8">
    <source>
        <dbReference type="EMBL" id="KAB8194790.1"/>
    </source>
</evidence>
<feature type="transmembrane region" description="Helical" evidence="5">
    <location>
        <begin position="172"/>
        <end position="189"/>
    </location>
</feature>
<keyword evidence="9" id="KW-1185">Reference proteome</keyword>
<keyword evidence="4 5" id="KW-0472">Membrane</keyword>
<dbReference type="GO" id="GO:0016020">
    <property type="term" value="C:membrane"/>
    <property type="evidence" value="ECO:0007669"/>
    <property type="project" value="UniProtKB-SubCell"/>
</dbReference>
<protein>
    <recommendedName>
        <fullName evidence="7">RDD domain-containing protein</fullName>
    </recommendedName>
</protein>
<dbReference type="AlphaFoldDB" id="A0A5C4WKI2"/>
<evidence type="ECO:0000256" key="5">
    <source>
        <dbReference type="SAM" id="Phobius"/>
    </source>
</evidence>
<dbReference type="Proteomes" id="UP000312512">
    <property type="component" value="Unassembled WGS sequence"/>
</dbReference>
<keyword evidence="6" id="KW-0732">Signal</keyword>
<feature type="domain" description="RDD" evidence="7">
    <location>
        <begin position="167"/>
        <end position="294"/>
    </location>
</feature>
<evidence type="ECO:0000256" key="1">
    <source>
        <dbReference type="ARBA" id="ARBA00004141"/>
    </source>
</evidence>
<evidence type="ECO:0000256" key="3">
    <source>
        <dbReference type="ARBA" id="ARBA00022989"/>
    </source>
</evidence>
<accession>A0A5C4WKI2</accession>
<feature type="transmembrane region" description="Helical" evidence="5">
    <location>
        <begin position="97"/>
        <end position="115"/>
    </location>
</feature>
<reference evidence="8 9" key="1">
    <citation type="submission" date="2019-10" db="EMBL/GenBank/DDBJ databases">
        <title>Nonomuraea sp. nov., isolated from Phyllanthus amarus.</title>
        <authorList>
            <person name="Klykleung N."/>
            <person name="Tanasupawat S."/>
        </authorList>
    </citation>
    <scope>NUCLEOTIDE SEQUENCE [LARGE SCALE GENOMIC DNA]</scope>
    <source>
        <strain evidence="8 9">PA1-10</strain>
    </source>
</reference>
<feature type="transmembrane region" description="Helical" evidence="5">
    <location>
        <begin position="250"/>
        <end position="274"/>
    </location>
</feature>
<feature type="transmembrane region" description="Helical" evidence="5">
    <location>
        <begin position="67"/>
        <end position="85"/>
    </location>
</feature>
<feature type="transmembrane region" description="Helical" evidence="5">
    <location>
        <begin position="209"/>
        <end position="229"/>
    </location>
</feature>
<comment type="subcellular location">
    <subcellularLocation>
        <location evidence="1">Membrane</location>
        <topology evidence="1">Multi-pass membrane protein</topology>
    </subcellularLocation>
</comment>